<evidence type="ECO:0000259" key="5">
    <source>
        <dbReference type="PROSITE" id="PS51154"/>
    </source>
</evidence>
<evidence type="ECO:0000313" key="7">
    <source>
        <dbReference type="Proteomes" id="UP000054144"/>
    </source>
</evidence>
<dbReference type="PANTHER" id="PTHR12521">
    <property type="entry name" value="PROTEIN C6ORF130"/>
    <property type="match status" value="1"/>
</dbReference>
<dbReference type="PANTHER" id="PTHR12521:SF0">
    <property type="entry name" value="ADP-RIBOSE GLYCOHYDROLASE OARD1"/>
    <property type="match status" value="1"/>
</dbReference>
<dbReference type="OrthoDB" id="2155246at2759"/>
<evidence type="ECO:0000256" key="2">
    <source>
        <dbReference type="ARBA" id="ARBA00012983"/>
    </source>
</evidence>
<dbReference type="SMART" id="SM00506">
    <property type="entry name" value="A1pp"/>
    <property type="match status" value="1"/>
</dbReference>
<protein>
    <recommendedName>
        <fullName evidence="3">ADP-ribose 1''-phosphate phosphatase</fullName>
        <ecNumber evidence="2">3.1.3.84</ecNumber>
    </recommendedName>
</protein>
<dbReference type="SUPFAM" id="SSF52949">
    <property type="entry name" value="Macro domain-like"/>
    <property type="match status" value="1"/>
</dbReference>
<evidence type="ECO:0000256" key="3">
    <source>
        <dbReference type="ARBA" id="ARBA00019744"/>
    </source>
</evidence>
<comment type="similarity">
    <text evidence="1">Belongs to the POA1 family.</text>
</comment>
<dbReference type="AlphaFoldDB" id="A0A0D7A1S3"/>
<reference evidence="6 7" key="1">
    <citation type="journal article" date="2015" name="Fungal Genet. Biol.">
        <title>Evolution of novel wood decay mechanisms in Agaricales revealed by the genome sequences of Fistulina hepatica and Cylindrobasidium torrendii.</title>
        <authorList>
            <person name="Floudas D."/>
            <person name="Held B.W."/>
            <person name="Riley R."/>
            <person name="Nagy L.G."/>
            <person name="Koehler G."/>
            <person name="Ransdell A.S."/>
            <person name="Younus H."/>
            <person name="Chow J."/>
            <person name="Chiniquy J."/>
            <person name="Lipzen A."/>
            <person name="Tritt A."/>
            <person name="Sun H."/>
            <person name="Haridas S."/>
            <person name="LaButti K."/>
            <person name="Ohm R.A."/>
            <person name="Kues U."/>
            <person name="Blanchette R.A."/>
            <person name="Grigoriev I.V."/>
            <person name="Minto R.E."/>
            <person name="Hibbett D.S."/>
        </authorList>
    </citation>
    <scope>NUCLEOTIDE SEQUENCE [LARGE SCALE GENOMIC DNA]</scope>
    <source>
        <strain evidence="6 7">ATCC 64428</strain>
    </source>
</reference>
<dbReference type="GO" id="GO:0140291">
    <property type="term" value="P:peptidyl-glutamate ADP-deribosylation"/>
    <property type="evidence" value="ECO:0007669"/>
    <property type="project" value="TreeGrafter"/>
</dbReference>
<proteinExistence type="inferred from homology"/>
<evidence type="ECO:0000313" key="6">
    <source>
        <dbReference type="EMBL" id="KIY44773.1"/>
    </source>
</evidence>
<keyword evidence="7" id="KW-1185">Reference proteome</keyword>
<dbReference type="InterPro" id="IPR050892">
    <property type="entry name" value="ADP-ribose_metab_enzymes"/>
</dbReference>
<dbReference type="Proteomes" id="UP000054144">
    <property type="component" value="Unassembled WGS sequence"/>
</dbReference>
<name>A0A0D7A1S3_9AGAR</name>
<dbReference type="InterPro" id="IPR002589">
    <property type="entry name" value="Macro_dom"/>
</dbReference>
<gene>
    <name evidence="6" type="ORF">FISHEDRAFT_67323</name>
</gene>
<evidence type="ECO:0000256" key="4">
    <source>
        <dbReference type="ARBA" id="ARBA00034427"/>
    </source>
</evidence>
<dbReference type="Pfam" id="PF01661">
    <property type="entry name" value="Macro"/>
    <property type="match status" value="1"/>
</dbReference>
<evidence type="ECO:0000256" key="1">
    <source>
        <dbReference type="ARBA" id="ARBA00006575"/>
    </source>
</evidence>
<dbReference type="CDD" id="cd02901">
    <property type="entry name" value="Macro_Poa1p-like"/>
    <property type="match status" value="1"/>
</dbReference>
<accession>A0A0D7A1S3</accession>
<organism evidence="6 7">
    <name type="scientific">Fistulina hepatica ATCC 64428</name>
    <dbReference type="NCBI Taxonomy" id="1128425"/>
    <lineage>
        <taxon>Eukaryota</taxon>
        <taxon>Fungi</taxon>
        <taxon>Dikarya</taxon>
        <taxon>Basidiomycota</taxon>
        <taxon>Agaricomycotina</taxon>
        <taxon>Agaricomycetes</taxon>
        <taxon>Agaricomycetidae</taxon>
        <taxon>Agaricales</taxon>
        <taxon>Fistulinaceae</taxon>
        <taxon>Fistulina</taxon>
    </lineage>
</organism>
<dbReference type="EC" id="3.1.3.84" evidence="2"/>
<dbReference type="EMBL" id="KN882065">
    <property type="protein sequence ID" value="KIY44773.1"/>
    <property type="molecule type" value="Genomic_DNA"/>
</dbReference>
<dbReference type="InterPro" id="IPR043472">
    <property type="entry name" value="Macro_dom-like"/>
</dbReference>
<comment type="catalytic activity">
    <reaction evidence="4">
        <text>ADP-alpha-D-ribose 1''-phosphate + H2O = ADP-D-ribose + phosphate</text>
        <dbReference type="Rhea" id="RHEA:25029"/>
        <dbReference type="ChEBI" id="CHEBI:15377"/>
        <dbReference type="ChEBI" id="CHEBI:43474"/>
        <dbReference type="ChEBI" id="CHEBI:57967"/>
        <dbReference type="ChEBI" id="CHEBI:58753"/>
        <dbReference type="EC" id="3.1.3.84"/>
    </reaction>
</comment>
<sequence>MSSPKYVVGDLFTAPEGAILVHACNTLGSWGSGIALTFREQYPEAFVAYQAHCNQHKLSESLVGSCLIIRGDYHDVACLFTSRAYGRRKDRKEQILDATRSALLDLNAQNVEPRKELHACRFNSGKFGVPWEETENILLDLHIPITANTPE</sequence>
<feature type="domain" description="Macro" evidence="5">
    <location>
        <begin position="1"/>
        <end position="151"/>
    </location>
</feature>
<dbReference type="Gene3D" id="3.40.220.10">
    <property type="entry name" value="Leucine Aminopeptidase, subunit E, domain 1"/>
    <property type="match status" value="1"/>
</dbReference>
<dbReference type="PROSITE" id="PS51154">
    <property type="entry name" value="MACRO"/>
    <property type="match status" value="1"/>
</dbReference>